<dbReference type="SUPFAM" id="SSF56176">
    <property type="entry name" value="FAD-binding/transporter-associated domain-like"/>
    <property type="match status" value="1"/>
</dbReference>
<dbReference type="SUPFAM" id="SSF55103">
    <property type="entry name" value="FAD-linked oxidases, C-terminal domain"/>
    <property type="match status" value="1"/>
</dbReference>
<protein>
    <submittedName>
        <fullName evidence="4">Glycolate oxidase FAD binding subunit</fullName>
    </submittedName>
</protein>
<proteinExistence type="predicted"/>
<dbReference type="GO" id="GO:0071949">
    <property type="term" value="F:FAD binding"/>
    <property type="evidence" value="ECO:0007669"/>
    <property type="project" value="InterPro"/>
</dbReference>
<evidence type="ECO:0000256" key="2">
    <source>
        <dbReference type="ARBA" id="ARBA00022827"/>
    </source>
</evidence>
<dbReference type="RefSeq" id="WP_184998115.1">
    <property type="nucleotide sequence ID" value="NZ_BOMK01000040.1"/>
</dbReference>
<keyword evidence="2" id="KW-0274">FAD</keyword>
<sequence length="392" mass="40495">MVTALPGREPLLRALIDICGPDFAREAGAADMVAGHLASFVAAPATTHAAIDTLRLAAERGLAVVPRGSGSKLDWGAPPRGIDMVLDTGRLDGIWDHHPDGPTAEIGSGTPVRAVQAALALRGQRLAVDPPSEGATIGGMLAVNESGPLRHRFGTPAAQVERITYVDREGVAGESDGEDGRPGIAEVDGVILSARVRLRPLPAARRWVLVPVSTPLQVHHLVEEALSQRAEPSAIEVDLPTPAGAGRPGAQPPGSVAVLLEGGAVDVAGRAEQVAKALGDTATVTPTAPRWWGRYPFGREDVALRITVAIADLHAAVYALRDATGASVPVRGSAGRGTVHAVLPGTLTAERVEGILDAVRGVLLARGGRCVVIAAPSPISTNIDMAGRRDLF</sequence>
<keyword evidence="5" id="KW-1185">Reference proteome</keyword>
<dbReference type="InterPro" id="IPR016169">
    <property type="entry name" value="FAD-bd_PCMH_sub2"/>
</dbReference>
<organism evidence="4 5">
    <name type="scientific">Actinoplanes digitatis</name>
    <dbReference type="NCBI Taxonomy" id="1868"/>
    <lineage>
        <taxon>Bacteria</taxon>
        <taxon>Bacillati</taxon>
        <taxon>Actinomycetota</taxon>
        <taxon>Actinomycetes</taxon>
        <taxon>Micromonosporales</taxon>
        <taxon>Micromonosporaceae</taxon>
        <taxon>Actinoplanes</taxon>
    </lineage>
</organism>
<accession>A0A7W7MUR7</accession>
<evidence type="ECO:0000259" key="3">
    <source>
        <dbReference type="PROSITE" id="PS51387"/>
    </source>
</evidence>
<feature type="domain" description="FAD-binding PCMH-type" evidence="3">
    <location>
        <begin position="33"/>
        <end position="201"/>
    </location>
</feature>
<dbReference type="InterPro" id="IPR016166">
    <property type="entry name" value="FAD-bd_PCMH"/>
</dbReference>
<dbReference type="GO" id="GO:0003824">
    <property type="term" value="F:catalytic activity"/>
    <property type="evidence" value="ECO:0007669"/>
    <property type="project" value="InterPro"/>
</dbReference>
<keyword evidence="1" id="KW-0285">Flavoprotein</keyword>
<dbReference type="InterPro" id="IPR006094">
    <property type="entry name" value="Oxid_FAD_bind_N"/>
</dbReference>
<dbReference type="Gene3D" id="3.30.465.10">
    <property type="match status" value="1"/>
</dbReference>
<evidence type="ECO:0000313" key="5">
    <source>
        <dbReference type="Proteomes" id="UP000578112"/>
    </source>
</evidence>
<comment type="caution">
    <text evidence="4">The sequence shown here is derived from an EMBL/GenBank/DDBJ whole genome shotgun (WGS) entry which is preliminary data.</text>
</comment>
<dbReference type="PROSITE" id="PS51387">
    <property type="entry name" value="FAD_PCMH"/>
    <property type="match status" value="1"/>
</dbReference>
<gene>
    <name evidence="4" type="ORF">BJ971_007601</name>
</gene>
<dbReference type="Pfam" id="PF01565">
    <property type="entry name" value="FAD_binding_4"/>
    <property type="match status" value="1"/>
</dbReference>
<dbReference type="Proteomes" id="UP000578112">
    <property type="component" value="Unassembled WGS sequence"/>
</dbReference>
<evidence type="ECO:0000313" key="4">
    <source>
        <dbReference type="EMBL" id="MBB4767045.1"/>
    </source>
</evidence>
<reference evidence="4 5" key="1">
    <citation type="submission" date="2020-08" db="EMBL/GenBank/DDBJ databases">
        <title>Sequencing the genomes of 1000 actinobacteria strains.</title>
        <authorList>
            <person name="Klenk H.-P."/>
        </authorList>
    </citation>
    <scope>NUCLEOTIDE SEQUENCE [LARGE SCALE GENOMIC DNA]</scope>
    <source>
        <strain evidence="4 5">DSM 43149</strain>
    </source>
</reference>
<dbReference type="PANTHER" id="PTHR11748">
    <property type="entry name" value="D-LACTATE DEHYDROGENASE"/>
    <property type="match status" value="1"/>
</dbReference>
<name>A0A7W7MUR7_9ACTN</name>
<dbReference type="AlphaFoldDB" id="A0A7W7MUR7"/>
<dbReference type="EMBL" id="JACHNH010000001">
    <property type="protein sequence ID" value="MBB4767045.1"/>
    <property type="molecule type" value="Genomic_DNA"/>
</dbReference>
<dbReference type="PANTHER" id="PTHR11748:SF103">
    <property type="entry name" value="GLYCOLATE OXIDASE SUBUNIT GLCE"/>
    <property type="match status" value="1"/>
</dbReference>
<evidence type="ECO:0000256" key="1">
    <source>
        <dbReference type="ARBA" id="ARBA00022630"/>
    </source>
</evidence>
<dbReference type="InterPro" id="IPR016164">
    <property type="entry name" value="FAD-linked_Oxase-like_C"/>
</dbReference>
<dbReference type="InterPro" id="IPR036318">
    <property type="entry name" value="FAD-bd_PCMH-like_sf"/>
</dbReference>